<sequence length="461" mass="53546">MAENIKIDTVVGESGGKERMEIRYHDWDHFTRKIDFDGTSNGACNYCKKEYCVDSKRHGTIGMLTHLSKCQKMFCNIDIRVILDELPPRFVEKEGFKQFMEVEEKNKMITPFKETQQNSVDITTHLIDKRWTLHTRIINFCPISSHRGEDLAKSIGKYLMRSNNVTVIEFSKQLTKCGTNILGTVRYIRQSPTRWKKFQECCEDKNLVEKSLCLDVPTRWNSTYIMLSRVIKYECAILDYADGDIGLEHHLKYIDNEDGIPTMISIEDKVLKEKFDKYWGDTDKMNKMLFILRVLDPRHKFSTHSFALKKLKSLYYEYEDPISNDKSGQVFEESGSWSIPIGDFGIFFAKLDRHTSGSGCANSKTELNKYIQEYIEIGKPHFDVLAQEVLATPISSECPFRTVGGIVDSFRSSLTPKFVQALVCLQNWLKSEPQPIILRKIYIFVSNLNKKYQRNFHLCKI</sequence>
<dbReference type="AlphaFoldDB" id="A0A3Q7HA11"/>
<dbReference type="InterPro" id="IPR008906">
    <property type="entry name" value="HATC_C_dom"/>
</dbReference>
<dbReference type="Gramene" id="Solyc07g021405.1.1">
    <property type="protein sequence ID" value="Solyc07g021405.1.1"/>
    <property type="gene ID" value="Solyc07g021405.1"/>
</dbReference>
<organism evidence="4">
    <name type="scientific">Solanum lycopersicum</name>
    <name type="common">Tomato</name>
    <name type="synonym">Lycopersicon esculentum</name>
    <dbReference type="NCBI Taxonomy" id="4081"/>
    <lineage>
        <taxon>Eukaryota</taxon>
        <taxon>Viridiplantae</taxon>
        <taxon>Streptophyta</taxon>
        <taxon>Embryophyta</taxon>
        <taxon>Tracheophyta</taxon>
        <taxon>Spermatophyta</taxon>
        <taxon>Magnoliopsida</taxon>
        <taxon>eudicotyledons</taxon>
        <taxon>Gunneridae</taxon>
        <taxon>Pentapetalae</taxon>
        <taxon>asterids</taxon>
        <taxon>lamiids</taxon>
        <taxon>Solanales</taxon>
        <taxon>Solanaceae</taxon>
        <taxon>Solanoideae</taxon>
        <taxon>Solaneae</taxon>
        <taxon>Solanum</taxon>
        <taxon>Solanum subgen. Lycopersicon</taxon>
    </lineage>
</organism>
<accession>A0A3Q7HA11</accession>
<protein>
    <submittedName>
        <fullName evidence="4">Uncharacterized protein</fullName>
    </submittedName>
</protein>
<dbReference type="GO" id="GO:0046983">
    <property type="term" value="F:protein dimerization activity"/>
    <property type="evidence" value="ECO:0007669"/>
    <property type="project" value="InterPro"/>
</dbReference>
<proteinExistence type="predicted"/>
<evidence type="ECO:0000259" key="3">
    <source>
        <dbReference type="Pfam" id="PF14372"/>
    </source>
</evidence>
<dbReference type="InParanoid" id="A0A3Q7HA11"/>
<dbReference type="EnsemblPlants" id="Solyc07g021405.1.1">
    <property type="protein sequence ID" value="Solyc07g021405.1.1"/>
    <property type="gene ID" value="Solyc07g021405.1"/>
</dbReference>
<keyword evidence="1" id="KW-0238">DNA-binding</keyword>
<dbReference type="InterPro" id="IPR025525">
    <property type="entry name" value="hAT-like_transposase_RNase-H"/>
</dbReference>
<dbReference type="Proteomes" id="UP000004994">
    <property type="component" value="Chromosome 7"/>
</dbReference>
<reference evidence="4" key="1">
    <citation type="journal article" date="2012" name="Nature">
        <title>The tomato genome sequence provides insights into fleshy fruit evolution.</title>
        <authorList>
            <consortium name="Tomato Genome Consortium"/>
        </authorList>
    </citation>
    <scope>NUCLEOTIDE SEQUENCE [LARGE SCALE GENOMIC DNA]</scope>
    <source>
        <strain evidence="4">cv. Heinz 1706</strain>
    </source>
</reference>
<reference evidence="4" key="2">
    <citation type="submission" date="2019-01" db="UniProtKB">
        <authorList>
            <consortium name="EnsemblPlants"/>
        </authorList>
    </citation>
    <scope>IDENTIFICATION</scope>
    <source>
        <strain evidence="4">cv. Heinz 1706</strain>
    </source>
</reference>
<dbReference type="Pfam" id="PF14372">
    <property type="entry name" value="hAT-like_RNase-H"/>
    <property type="match status" value="1"/>
</dbReference>
<dbReference type="InterPro" id="IPR052035">
    <property type="entry name" value="ZnF_BED_domain_contain"/>
</dbReference>
<evidence type="ECO:0000313" key="5">
    <source>
        <dbReference type="Proteomes" id="UP000004994"/>
    </source>
</evidence>
<evidence type="ECO:0000256" key="1">
    <source>
        <dbReference type="ARBA" id="ARBA00023125"/>
    </source>
</evidence>
<feature type="domain" description="HAT C-terminal dimerisation" evidence="2">
    <location>
        <begin position="385"/>
        <end position="429"/>
    </location>
</feature>
<evidence type="ECO:0000259" key="2">
    <source>
        <dbReference type="Pfam" id="PF05699"/>
    </source>
</evidence>
<dbReference type="SUPFAM" id="SSF53098">
    <property type="entry name" value="Ribonuclease H-like"/>
    <property type="match status" value="1"/>
</dbReference>
<name>A0A3Q7HA11_SOLLC</name>
<dbReference type="PANTHER" id="PTHR46481:SF3">
    <property type="entry name" value="HAT-LIKE TRANSPOSASE RNASE-H FOLD DOMAIN-CONTAINING PROTEIN"/>
    <property type="match status" value="1"/>
</dbReference>
<keyword evidence="5" id="KW-1185">Reference proteome</keyword>
<feature type="domain" description="hAT-like transposase RNase-H fold" evidence="3">
    <location>
        <begin position="269"/>
        <end position="312"/>
    </location>
</feature>
<dbReference type="InterPro" id="IPR012337">
    <property type="entry name" value="RNaseH-like_sf"/>
</dbReference>
<evidence type="ECO:0000313" key="4">
    <source>
        <dbReference type="EnsemblPlants" id="Solyc07g021405.1.1"/>
    </source>
</evidence>
<dbReference type="PANTHER" id="PTHR46481">
    <property type="entry name" value="ZINC FINGER BED DOMAIN-CONTAINING PROTEIN 4"/>
    <property type="match status" value="1"/>
</dbReference>
<dbReference type="Pfam" id="PF05699">
    <property type="entry name" value="Dimer_Tnp_hAT"/>
    <property type="match status" value="1"/>
</dbReference>
<dbReference type="STRING" id="4081.A0A3Q7HA11"/>
<dbReference type="GO" id="GO:0003677">
    <property type="term" value="F:DNA binding"/>
    <property type="evidence" value="ECO:0007669"/>
    <property type="project" value="UniProtKB-KW"/>
</dbReference>